<dbReference type="PROSITE" id="PS00061">
    <property type="entry name" value="ADH_SHORT"/>
    <property type="match status" value="1"/>
</dbReference>
<dbReference type="PANTHER" id="PTHR48107:SF7">
    <property type="entry name" value="RE15974P"/>
    <property type="match status" value="1"/>
</dbReference>
<dbReference type="SUPFAM" id="SSF51735">
    <property type="entry name" value="NAD(P)-binding Rossmann-fold domains"/>
    <property type="match status" value="1"/>
</dbReference>
<reference evidence="5 6" key="1">
    <citation type="journal article" date="2018" name="Front. Microbiol.">
        <title>Genome-Wide Analysis of Corynespora cassiicola Leaf Fall Disease Putative Effectors.</title>
        <authorList>
            <person name="Lopez D."/>
            <person name="Ribeiro S."/>
            <person name="Label P."/>
            <person name="Fumanal B."/>
            <person name="Venisse J.S."/>
            <person name="Kohler A."/>
            <person name="de Oliveira R.R."/>
            <person name="Labutti K."/>
            <person name="Lipzen A."/>
            <person name="Lail K."/>
            <person name="Bauer D."/>
            <person name="Ohm R.A."/>
            <person name="Barry K.W."/>
            <person name="Spatafora J."/>
            <person name="Grigoriev I.V."/>
            <person name="Martin F.M."/>
            <person name="Pujade-Renaud V."/>
        </authorList>
    </citation>
    <scope>NUCLEOTIDE SEQUENCE [LARGE SCALE GENOMIC DNA]</scope>
    <source>
        <strain evidence="5 6">Philippines</strain>
    </source>
</reference>
<dbReference type="EMBL" id="KZ678129">
    <property type="protein sequence ID" value="PSN72675.1"/>
    <property type="molecule type" value="Genomic_DNA"/>
</dbReference>
<dbReference type="FunFam" id="3.40.50.720:FF:000374">
    <property type="entry name" value="3-oxoacyl-(Acyl-carrier-protein) reductase"/>
    <property type="match status" value="1"/>
</dbReference>
<dbReference type="OrthoDB" id="47007at2759"/>
<evidence type="ECO:0000256" key="3">
    <source>
        <dbReference type="ARBA" id="ARBA00023002"/>
    </source>
</evidence>
<dbReference type="Pfam" id="PF13561">
    <property type="entry name" value="adh_short_C2"/>
    <property type="match status" value="1"/>
</dbReference>
<keyword evidence="3" id="KW-0560">Oxidoreductase</keyword>
<dbReference type="SMART" id="SM00822">
    <property type="entry name" value="PKS_KR"/>
    <property type="match status" value="1"/>
</dbReference>
<evidence type="ECO:0000256" key="1">
    <source>
        <dbReference type="ARBA" id="ARBA00006484"/>
    </source>
</evidence>
<organism evidence="5 6">
    <name type="scientific">Corynespora cassiicola Philippines</name>
    <dbReference type="NCBI Taxonomy" id="1448308"/>
    <lineage>
        <taxon>Eukaryota</taxon>
        <taxon>Fungi</taxon>
        <taxon>Dikarya</taxon>
        <taxon>Ascomycota</taxon>
        <taxon>Pezizomycotina</taxon>
        <taxon>Dothideomycetes</taxon>
        <taxon>Pleosporomycetidae</taxon>
        <taxon>Pleosporales</taxon>
        <taxon>Corynesporascaceae</taxon>
        <taxon>Corynespora</taxon>
    </lineage>
</organism>
<dbReference type="InterPro" id="IPR020904">
    <property type="entry name" value="Sc_DH/Rdtase_CS"/>
</dbReference>
<dbReference type="Proteomes" id="UP000240883">
    <property type="component" value="Unassembled WGS sequence"/>
</dbReference>
<dbReference type="AlphaFoldDB" id="A0A2T2P4R1"/>
<dbReference type="InterPro" id="IPR036291">
    <property type="entry name" value="NAD(P)-bd_dom_sf"/>
</dbReference>
<evidence type="ECO:0000313" key="6">
    <source>
        <dbReference type="Proteomes" id="UP000240883"/>
    </source>
</evidence>
<evidence type="ECO:0000313" key="5">
    <source>
        <dbReference type="EMBL" id="PSN72675.1"/>
    </source>
</evidence>
<dbReference type="GO" id="GO:0016614">
    <property type="term" value="F:oxidoreductase activity, acting on CH-OH group of donors"/>
    <property type="evidence" value="ECO:0007669"/>
    <property type="project" value="UniProtKB-ARBA"/>
</dbReference>
<protein>
    <submittedName>
        <fullName evidence="5">Short-chain dehydrogenase/reductase-like protein SDR</fullName>
    </submittedName>
</protein>
<gene>
    <name evidence="5" type="ORF">BS50DRAFT_568262</name>
</gene>
<dbReference type="InterPro" id="IPR057326">
    <property type="entry name" value="KR_dom"/>
</dbReference>
<evidence type="ECO:0000256" key="2">
    <source>
        <dbReference type="ARBA" id="ARBA00022857"/>
    </source>
</evidence>
<dbReference type="Gene3D" id="3.40.50.720">
    <property type="entry name" value="NAD(P)-binding Rossmann-like Domain"/>
    <property type="match status" value="1"/>
</dbReference>
<name>A0A2T2P4R1_CORCC</name>
<dbReference type="STRING" id="1448308.A0A2T2P4R1"/>
<evidence type="ECO:0000259" key="4">
    <source>
        <dbReference type="SMART" id="SM00822"/>
    </source>
</evidence>
<accession>A0A2T2P4R1</accession>
<comment type="similarity">
    <text evidence="1">Belongs to the short-chain dehydrogenases/reductases (SDR) family.</text>
</comment>
<sequence>MTSLQGKVAIVTGASRGIGAAIALDLAKQGAQVAVTFVSSSSSAGADKVVSQINSLGNGARAIKIQMDIAHADAPRIVVEQTQAAFGPSIDILVNNAGISIRKPFLETTPEDFDRCINVNLRGTFFMSQAVVPHLRRPGRIVNISSIVSHAGGPLYGIYGASKAGIEAFTRSLAAVIGPQGHSVNTVLPGLTDTDMLTAITQDEESANYHRAVAAATPMEGRVATPEEIAMVVSFLVGPQSQWVTGQSISATGGLLML</sequence>
<proteinExistence type="inferred from homology"/>
<keyword evidence="6" id="KW-1185">Reference proteome</keyword>
<feature type="domain" description="Ketoreductase" evidence="4">
    <location>
        <begin position="7"/>
        <end position="194"/>
    </location>
</feature>
<dbReference type="PRINTS" id="PR00080">
    <property type="entry name" value="SDRFAMILY"/>
</dbReference>
<dbReference type="PRINTS" id="PR00081">
    <property type="entry name" value="GDHRDH"/>
</dbReference>
<dbReference type="PANTHER" id="PTHR48107">
    <property type="entry name" value="NADPH-DEPENDENT ALDEHYDE REDUCTASE-LIKE PROTEIN, CHLOROPLASTIC-RELATED"/>
    <property type="match status" value="1"/>
</dbReference>
<keyword evidence="2" id="KW-0521">NADP</keyword>
<dbReference type="InterPro" id="IPR002347">
    <property type="entry name" value="SDR_fam"/>
</dbReference>